<dbReference type="OrthoDB" id="2735536at2759"/>
<dbReference type="PANTHER" id="PTHR10366:SF564">
    <property type="entry name" value="STEROL-4-ALPHA-CARBOXYLATE 3-DEHYDROGENASE, DECARBOXYLATING"/>
    <property type="match status" value="1"/>
</dbReference>
<evidence type="ECO:0000256" key="1">
    <source>
        <dbReference type="ARBA" id="ARBA00023002"/>
    </source>
</evidence>
<organism evidence="4 5">
    <name type="scientific">Glonium stellatum</name>
    <dbReference type="NCBI Taxonomy" id="574774"/>
    <lineage>
        <taxon>Eukaryota</taxon>
        <taxon>Fungi</taxon>
        <taxon>Dikarya</taxon>
        <taxon>Ascomycota</taxon>
        <taxon>Pezizomycotina</taxon>
        <taxon>Dothideomycetes</taxon>
        <taxon>Pleosporomycetidae</taxon>
        <taxon>Gloniales</taxon>
        <taxon>Gloniaceae</taxon>
        <taxon>Glonium</taxon>
    </lineage>
</organism>
<evidence type="ECO:0000313" key="4">
    <source>
        <dbReference type="EMBL" id="OCL04145.1"/>
    </source>
</evidence>
<keyword evidence="5" id="KW-1185">Reference proteome</keyword>
<evidence type="ECO:0000259" key="3">
    <source>
        <dbReference type="Pfam" id="PF01370"/>
    </source>
</evidence>
<comment type="similarity">
    <text evidence="2">Belongs to the NAD(P)-dependent epimerase/dehydratase family. Dihydroflavonol-4-reductase subfamily.</text>
</comment>
<dbReference type="InterPro" id="IPR036291">
    <property type="entry name" value="NAD(P)-bd_dom_sf"/>
</dbReference>
<accession>A0A8E2JNT4</accession>
<keyword evidence="1" id="KW-0560">Oxidoreductase</keyword>
<dbReference type="EMBL" id="KV750589">
    <property type="protein sequence ID" value="OCL04145.1"/>
    <property type="molecule type" value="Genomic_DNA"/>
</dbReference>
<dbReference type="PANTHER" id="PTHR10366">
    <property type="entry name" value="NAD DEPENDENT EPIMERASE/DEHYDRATASE"/>
    <property type="match status" value="1"/>
</dbReference>
<dbReference type="Pfam" id="PF01370">
    <property type="entry name" value="Epimerase"/>
    <property type="match status" value="1"/>
</dbReference>
<dbReference type="InterPro" id="IPR050425">
    <property type="entry name" value="NAD(P)_dehydrat-like"/>
</dbReference>
<protein>
    <submittedName>
        <fullName evidence="4">NAD dependent epimerase/dehydratase</fullName>
    </submittedName>
</protein>
<dbReference type="AlphaFoldDB" id="A0A8E2JNT4"/>
<name>A0A8E2JNT4_9PEZI</name>
<reference evidence="4 5" key="1">
    <citation type="journal article" date="2016" name="Nat. Commun.">
        <title>Ectomycorrhizal ecology is imprinted in the genome of the dominant symbiotic fungus Cenococcum geophilum.</title>
        <authorList>
            <consortium name="DOE Joint Genome Institute"/>
            <person name="Peter M."/>
            <person name="Kohler A."/>
            <person name="Ohm R.A."/>
            <person name="Kuo A."/>
            <person name="Krutzmann J."/>
            <person name="Morin E."/>
            <person name="Arend M."/>
            <person name="Barry K.W."/>
            <person name="Binder M."/>
            <person name="Choi C."/>
            <person name="Clum A."/>
            <person name="Copeland A."/>
            <person name="Grisel N."/>
            <person name="Haridas S."/>
            <person name="Kipfer T."/>
            <person name="LaButti K."/>
            <person name="Lindquist E."/>
            <person name="Lipzen A."/>
            <person name="Maire R."/>
            <person name="Meier B."/>
            <person name="Mihaltcheva S."/>
            <person name="Molinier V."/>
            <person name="Murat C."/>
            <person name="Poggeler S."/>
            <person name="Quandt C.A."/>
            <person name="Sperisen C."/>
            <person name="Tritt A."/>
            <person name="Tisserant E."/>
            <person name="Crous P.W."/>
            <person name="Henrissat B."/>
            <person name="Nehls U."/>
            <person name="Egli S."/>
            <person name="Spatafora J.W."/>
            <person name="Grigoriev I.V."/>
            <person name="Martin F.M."/>
        </authorList>
    </citation>
    <scope>NUCLEOTIDE SEQUENCE [LARGE SCALE GENOMIC DNA]</scope>
    <source>
        <strain evidence="4 5">CBS 207.34</strain>
    </source>
</reference>
<dbReference type="Gene3D" id="3.40.50.720">
    <property type="entry name" value="NAD(P)-binding Rossmann-like Domain"/>
    <property type="match status" value="1"/>
</dbReference>
<dbReference type="SUPFAM" id="SSF51735">
    <property type="entry name" value="NAD(P)-binding Rossmann-fold domains"/>
    <property type="match status" value="1"/>
</dbReference>
<gene>
    <name evidence="4" type="ORF">AOQ84DRAFT_125586</name>
</gene>
<dbReference type="InterPro" id="IPR001509">
    <property type="entry name" value="Epimerase_deHydtase"/>
</dbReference>
<dbReference type="GO" id="GO:0016616">
    <property type="term" value="F:oxidoreductase activity, acting on the CH-OH group of donors, NAD or NADP as acceptor"/>
    <property type="evidence" value="ECO:0007669"/>
    <property type="project" value="TreeGrafter"/>
</dbReference>
<dbReference type="Proteomes" id="UP000250140">
    <property type="component" value="Unassembled WGS sequence"/>
</dbReference>
<sequence length="366" mass="39106">MASTNSSTLILLTGATGHIGFRVLIHCLTAGYSVRAAVRSPSKATFLLTHPTIQRLNPGPRLTCVLVPDLAAPAAYNDAVTGAHYIIHIASPLMAARNVPAAQHAAFFIDPAVRGTLNMLQAAATCGTIRRVVITSSIAALIPVGQLNGKEPQPRAATAADRIPLAAAPYDSEFAAYAASKVAALAAAETWVRDQQPDFDVVHLHPSFVEGRNEIALSAREALKGTNALVLGIALGKRFDSIASATVLLEDVARAHVGALMPHVEGGRSYVLSQSTRWERVREVVAREFPEAVQKRVLPNCGNAETHVVEIEVGDTEEAFGFRHAGLEEQVRSVVGHYLELRAQGRASLRPGREQVRVGRQVRANA</sequence>
<feature type="domain" description="NAD-dependent epimerase/dehydratase" evidence="3">
    <location>
        <begin position="10"/>
        <end position="220"/>
    </location>
</feature>
<evidence type="ECO:0000256" key="2">
    <source>
        <dbReference type="ARBA" id="ARBA00023445"/>
    </source>
</evidence>
<evidence type="ECO:0000313" key="5">
    <source>
        <dbReference type="Proteomes" id="UP000250140"/>
    </source>
</evidence>
<proteinExistence type="inferred from homology"/>